<sequence length="186" mass="18321">MTGFDEGLAGDGEPAPRTGPGPFFPGPAGRQGTVPPPGVPLPAPAPAPAPARPSVTTSGANALPMTLHGSPGDISTGVDGRITIEDGVIGKIAALAALEVGGVAALIPDAGAAGTGVHVDFDEAADEVTLDVVIAVEYGTVVRDVAKLVKTNVARVTGLMLGTRVAAVHVTVQDVHVPNGHATGRA</sequence>
<feature type="region of interest" description="Disordered" evidence="2">
    <location>
        <begin position="1"/>
        <end position="72"/>
    </location>
</feature>
<comment type="caution">
    <text evidence="3">The sequence shown here is derived from an EMBL/GenBank/DDBJ whole genome shotgun (WGS) entry which is preliminary data.</text>
</comment>
<comment type="similarity">
    <text evidence="1">Belongs to the asp23 family.</text>
</comment>
<dbReference type="EMBL" id="BAABAS010000027">
    <property type="protein sequence ID" value="GAA4241249.1"/>
    <property type="molecule type" value="Genomic_DNA"/>
</dbReference>
<evidence type="ECO:0008006" key="5">
    <source>
        <dbReference type="Google" id="ProtNLM"/>
    </source>
</evidence>
<dbReference type="Pfam" id="PF03780">
    <property type="entry name" value="Asp23"/>
    <property type="match status" value="1"/>
</dbReference>
<dbReference type="InterPro" id="IPR005531">
    <property type="entry name" value="Asp23"/>
</dbReference>
<name>A0ABP8CN87_9ACTN</name>
<protein>
    <recommendedName>
        <fullName evidence="5">Asp23/Gls24 family envelope stress response protein</fullName>
    </recommendedName>
</protein>
<evidence type="ECO:0000313" key="3">
    <source>
        <dbReference type="EMBL" id="GAA4241249.1"/>
    </source>
</evidence>
<dbReference type="PANTHER" id="PTHR34297:SF3">
    <property type="entry name" value="ALKALINE SHOCK PROTEIN 23"/>
    <property type="match status" value="1"/>
</dbReference>
<reference evidence="4" key="1">
    <citation type="journal article" date="2019" name="Int. J. Syst. Evol. Microbiol.">
        <title>The Global Catalogue of Microorganisms (GCM) 10K type strain sequencing project: providing services to taxonomists for standard genome sequencing and annotation.</title>
        <authorList>
            <consortium name="The Broad Institute Genomics Platform"/>
            <consortium name="The Broad Institute Genome Sequencing Center for Infectious Disease"/>
            <person name="Wu L."/>
            <person name="Ma J."/>
        </authorList>
    </citation>
    <scope>NUCLEOTIDE SEQUENCE [LARGE SCALE GENOMIC DNA]</scope>
    <source>
        <strain evidence="4">JCM 17440</strain>
    </source>
</reference>
<evidence type="ECO:0000256" key="1">
    <source>
        <dbReference type="ARBA" id="ARBA00005721"/>
    </source>
</evidence>
<proteinExistence type="inferred from homology"/>
<accession>A0ABP8CN87</accession>
<organism evidence="3 4">
    <name type="scientific">Actinomadura meridiana</name>
    <dbReference type="NCBI Taxonomy" id="559626"/>
    <lineage>
        <taxon>Bacteria</taxon>
        <taxon>Bacillati</taxon>
        <taxon>Actinomycetota</taxon>
        <taxon>Actinomycetes</taxon>
        <taxon>Streptosporangiales</taxon>
        <taxon>Thermomonosporaceae</taxon>
        <taxon>Actinomadura</taxon>
    </lineage>
</organism>
<dbReference type="PANTHER" id="PTHR34297">
    <property type="entry name" value="HYPOTHETICAL CYTOSOLIC PROTEIN-RELATED"/>
    <property type="match status" value="1"/>
</dbReference>
<evidence type="ECO:0000313" key="4">
    <source>
        <dbReference type="Proteomes" id="UP001501710"/>
    </source>
</evidence>
<feature type="compositionally biased region" description="Pro residues" evidence="2">
    <location>
        <begin position="34"/>
        <end position="51"/>
    </location>
</feature>
<keyword evidence="4" id="KW-1185">Reference proteome</keyword>
<dbReference type="RefSeq" id="WP_344906146.1">
    <property type="nucleotide sequence ID" value="NZ_BAABAS010000027.1"/>
</dbReference>
<dbReference type="Proteomes" id="UP001501710">
    <property type="component" value="Unassembled WGS sequence"/>
</dbReference>
<evidence type="ECO:0000256" key="2">
    <source>
        <dbReference type="SAM" id="MobiDB-lite"/>
    </source>
</evidence>
<gene>
    <name evidence="3" type="ORF">GCM10022254_69310</name>
</gene>